<gene>
    <name evidence="1" type="ORF">E5987_10385</name>
</gene>
<evidence type="ECO:0000313" key="1">
    <source>
        <dbReference type="EMBL" id="MVX57597.1"/>
    </source>
</evidence>
<dbReference type="RefSeq" id="WP_160336016.1">
    <property type="nucleotide sequence ID" value="NZ_WSRP01000037.1"/>
</dbReference>
<name>A0A6L6YIY3_9BURK</name>
<comment type="caution">
    <text evidence="1">The sequence shown here is derived from an EMBL/GenBank/DDBJ whole genome shotgun (WGS) entry which is preliminary data.</text>
</comment>
<reference evidence="1 2" key="1">
    <citation type="submission" date="2019-12" db="EMBL/GenBank/DDBJ databases">
        <title>Microbes associate with the intestines of laboratory mice.</title>
        <authorList>
            <person name="Navarre W."/>
            <person name="Wong E."/>
        </authorList>
    </citation>
    <scope>NUCLEOTIDE SEQUENCE [LARGE SCALE GENOMIC DNA]</scope>
    <source>
        <strain evidence="1 2">NM82_D38</strain>
    </source>
</reference>
<dbReference type="Proteomes" id="UP000472580">
    <property type="component" value="Unassembled WGS sequence"/>
</dbReference>
<protein>
    <submittedName>
        <fullName evidence="1">Uncharacterized protein</fullName>
    </submittedName>
</protein>
<dbReference type="AlphaFoldDB" id="A0A6L6YIY3"/>
<proteinExistence type="predicted"/>
<keyword evidence="2" id="KW-1185">Reference proteome</keyword>
<evidence type="ECO:0000313" key="2">
    <source>
        <dbReference type="Proteomes" id="UP000472580"/>
    </source>
</evidence>
<accession>A0A6L6YIY3</accession>
<sequence length="103" mass="11682">MQNQSKTTVFIFFSESQAIAFSEAARTLLTWAGTNYPATCFKLAREYIARIESPDHKIPLDDAHDLLALLGTCCMTTQHAQPTRTLWSDCVRILSQRMNDMPE</sequence>
<organism evidence="1 2">
    <name type="scientific">Parasutterella muris</name>
    <dbReference type="NCBI Taxonomy" id="2565572"/>
    <lineage>
        <taxon>Bacteria</taxon>
        <taxon>Pseudomonadati</taxon>
        <taxon>Pseudomonadota</taxon>
        <taxon>Betaproteobacteria</taxon>
        <taxon>Burkholderiales</taxon>
        <taxon>Sutterellaceae</taxon>
        <taxon>Parasutterella</taxon>
    </lineage>
</organism>
<dbReference type="EMBL" id="WSRP01000037">
    <property type="protein sequence ID" value="MVX57597.1"/>
    <property type="molecule type" value="Genomic_DNA"/>
</dbReference>